<dbReference type="Proteomes" id="UP000196708">
    <property type="component" value="Chromosome 1"/>
</dbReference>
<evidence type="ECO:0000313" key="1">
    <source>
        <dbReference type="EMBL" id="ASA56775.1"/>
    </source>
</evidence>
<dbReference type="EMBL" id="CP018835">
    <property type="protein sequence ID" value="ASA56775.1"/>
    <property type="molecule type" value="Genomic_DNA"/>
</dbReference>
<accession>A0A1Z2SI23</accession>
<evidence type="ECO:0000313" key="2">
    <source>
        <dbReference type="Proteomes" id="UP000196708"/>
    </source>
</evidence>
<gene>
    <name evidence="1" type="ORF">BSQ33_14470</name>
</gene>
<reference evidence="1 2" key="1">
    <citation type="submission" date="2016-12" db="EMBL/GenBank/DDBJ databases">
        <authorList>
            <person name="Song W.-J."/>
            <person name="Kurnit D.M."/>
        </authorList>
    </citation>
    <scope>NUCLEOTIDE SEQUENCE [LARGE SCALE GENOMIC DNA]</scope>
    <source>
        <strain evidence="1 2">ATCC 43942</strain>
    </source>
</reference>
<dbReference type="KEGG" id="vga:BSQ33_14470"/>
<sequence length="119" mass="13509">MSVSHVKGDFCKIEGFKPTPRTIDAISKMNKIIDMSNVLEKLLVGVPIYQIFAGRDTYMSITIGSLGYNVTTYDWQLFADSVKNVGKIRRAQLEKIADEMSLFSMGKEYKFWRCIANAL</sequence>
<dbReference type="RefSeq" id="WP_088134382.1">
    <property type="nucleotide sequence ID" value="NZ_CP018835.1"/>
</dbReference>
<name>A0A1Z2SI23_VIBGA</name>
<dbReference type="OrthoDB" id="6267106at2"/>
<protein>
    <submittedName>
        <fullName evidence="1">Uncharacterized protein</fullName>
    </submittedName>
</protein>
<dbReference type="AlphaFoldDB" id="A0A1Z2SI23"/>
<organism evidence="1 2">
    <name type="scientific">Vibrio gazogenes</name>
    <dbReference type="NCBI Taxonomy" id="687"/>
    <lineage>
        <taxon>Bacteria</taxon>
        <taxon>Pseudomonadati</taxon>
        <taxon>Pseudomonadota</taxon>
        <taxon>Gammaproteobacteria</taxon>
        <taxon>Vibrionales</taxon>
        <taxon>Vibrionaceae</taxon>
        <taxon>Vibrio</taxon>
    </lineage>
</organism>
<proteinExistence type="predicted"/>